<dbReference type="InterPro" id="IPR002109">
    <property type="entry name" value="Glutaredoxin"/>
</dbReference>
<dbReference type="AlphaFoldDB" id="A0A161XTQ4"/>
<dbReference type="PANTHER" id="PTHR34386">
    <property type="entry name" value="GLUTAREDOXIN"/>
    <property type="match status" value="1"/>
</dbReference>
<dbReference type="PROSITE" id="PS51354">
    <property type="entry name" value="GLUTAREDOXIN_2"/>
    <property type="match status" value="1"/>
</dbReference>
<dbReference type="PATRIC" id="fig|1365250.3.peg.4916"/>
<feature type="domain" description="Glutaredoxin" evidence="1">
    <location>
        <begin position="53"/>
        <end position="110"/>
    </location>
</feature>
<dbReference type="Pfam" id="PF00462">
    <property type="entry name" value="Glutaredoxin"/>
    <property type="match status" value="1"/>
</dbReference>
<proteinExistence type="predicted"/>
<dbReference type="PROSITE" id="PS00195">
    <property type="entry name" value="GLUTAREDOXIN_1"/>
    <property type="match status" value="1"/>
</dbReference>
<protein>
    <recommendedName>
        <fullName evidence="1">Glutaredoxin domain-containing protein</fullName>
    </recommendedName>
</protein>
<sequence>MSIIKYLAIFALTLGVGWFAGTYGLTTVQNLYASNQVEKGDYSQYGVSTDNPIKLYTTEWCPYCKKAAAFLDQHHIQYVKVDIENDAQALAEFKSLGGEVLPLILIDDGLIRGFNSAALEKHLKQIELL</sequence>
<evidence type="ECO:0000313" key="2">
    <source>
        <dbReference type="EMBL" id="KZN30698.1"/>
    </source>
</evidence>
<organism evidence="2 3">
    <name type="scientific">Pseudoalteromonas luteoviolacea DSM 6061</name>
    <dbReference type="NCBI Taxonomy" id="1365250"/>
    <lineage>
        <taxon>Bacteria</taxon>
        <taxon>Pseudomonadati</taxon>
        <taxon>Pseudomonadota</taxon>
        <taxon>Gammaproteobacteria</taxon>
        <taxon>Alteromonadales</taxon>
        <taxon>Pseudoalteromonadaceae</taxon>
        <taxon>Pseudoalteromonas</taxon>
    </lineage>
</organism>
<accession>A0A161XTQ4</accession>
<dbReference type="Proteomes" id="UP000076643">
    <property type="component" value="Unassembled WGS sequence"/>
</dbReference>
<keyword evidence="3" id="KW-1185">Reference proteome</keyword>
<reference evidence="2 3" key="1">
    <citation type="submission" date="2013-07" db="EMBL/GenBank/DDBJ databases">
        <title>Comparative Genomic and Metabolomic Analysis of Twelve Strains of Pseudoalteromonas luteoviolacea.</title>
        <authorList>
            <person name="Vynne N.G."/>
            <person name="Mansson M."/>
            <person name="Gram L."/>
        </authorList>
    </citation>
    <scope>NUCLEOTIDE SEQUENCE [LARGE SCALE GENOMIC DNA]</scope>
    <source>
        <strain evidence="2 3">DSM 6061</strain>
    </source>
</reference>
<evidence type="ECO:0000259" key="1">
    <source>
        <dbReference type="Pfam" id="PF00462"/>
    </source>
</evidence>
<dbReference type="InterPro" id="IPR051548">
    <property type="entry name" value="Grx-like_ET"/>
</dbReference>
<dbReference type="SUPFAM" id="SSF52833">
    <property type="entry name" value="Thioredoxin-like"/>
    <property type="match status" value="1"/>
</dbReference>
<dbReference type="RefSeq" id="WP_063356779.1">
    <property type="nucleotide sequence ID" value="NZ_AQHB01000039.1"/>
</dbReference>
<dbReference type="CDD" id="cd02976">
    <property type="entry name" value="NrdH"/>
    <property type="match status" value="1"/>
</dbReference>
<comment type="caution">
    <text evidence="2">The sequence shown here is derived from an EMBL/GenBank/DDBJ whole genome shotgun (WGS) entry which is preliminary data.</text>
</comment>
<gene>
    <name evidence="2" type="ORF">N475_24545</name>
</gene>
<name>A0A161XTQ4_9GAMM</name>
<dbReference type="GO" id="GO:0009055">
    <property type="term" value="F:electron transfer activity"/>
    <property type="evidence" value="ECO:0007669"/>
    <property type="project" value="TreeGrafter"/>
</dbReference>
<dbReference type="EMBL" id="AUYB01000148">
    <property type="protein sequence ID" value="KZN30698.1"/>
    <property type="molecule type" value="Genomic_DNA"/>
</dbReference>
<dbReference type="Gene3D" id="3.40.30.10">
    <property type="entry name" value="Glutaredoxin"/>
    <property type="match status" value="1"/>
</dbReference>
<dbReference type="PANTHER" id="PTHR34386:SF1">
    <property type="entry name" value="GLUTAREDOXIN-LIKE PROTEIN NRDH"/>
    <property type="match status" value="1"/>
</dbReference>
<evidence type="ECO:0000313" key="3">
    <source>
        <dbReference type="Proteomes" id="UP000076643"/>
    </source>
</evidence>
<dbReference type="InterPro" id="IPR036249">
    <property type="entry name" value="Thioredoxin-like_sf"/>
</dbReference>
<dbReference type="GO" id="GO:0045454">
    <property type="term" value="P:cell redox homeostasis"/>
    <property type="evidence" value="ECO:0007669"/>
    <property type="project" value="TreeGrafter"/>
</dbReference>
<dbReference type="InterPro" id="IPR011767">
    <property type="entry name" value="GLR_AS"/>
</dbReference>